<organism evidence="1 2">
    <name type="scientific">Russula earlei</name>
    <dbReference type="NCBI Taxonomy" id="71964"/>
    <lineage>
        <taxon>Eukaryota</taxon>
        <taxon>Fungi</taxon>
        <taxon>Dikarya</taxon>
        <taxon>Basidiomycota</taxon>
        <taxon>Agaricomycotina</taxon>
        <taxon>Agaricomycetes</taxon>
        <taxon>Russulales</taxon>
        <taxon>Russulaceae</taxon>
        <taxon>Russula</taxon>
    </lineage>
</organism>
<proteinExistence type="predicted"/>
<evidence type="ECO:0000313" key="2">
    <source>
        <dbReference type="Proteomes" id="UP001207468"/>
    </source>
</evidence>
<dbReference type="Proteomes" id="UP001207468">
    <property type="component" value="Unassembled WGS sequence"/>
</dbReference>
<reference evidence="1" key="1">
    <citation type="submission" date="2021-03" db="EMBL/GenBank/DDBJ databases">
        <title>Evolutionary priming and transition to the ectomycorrhizal habit in an iconic lineage of mushroom-forming fungi: is preadaptation a requirement?</title>
        <authorList>
            <consortium name="DOE Joint Genome Institute"/>
            <person name="Looney B.P."/>
            <person name="Miyauchi S."/>
            <person name="Morin E."/>
            <person name="Drula E."/>
            <person name="Courty P.E."/>
            <person name="Chicoki N."/>
            <person name="Fauchery L."/>
            <person name="Kohler A."/>
            <person name="Kuo A."/>
            <person name="LaButti K."/>
            <person name="Pangilinan J."/>
            <person name="Lipzen A."/>
            <person name="Riley R."/>
            <person name="Andreopoulos W."/>
            <person name="He G."/>
            <person name="Johnson J."/>
            <person name="Barry K.W."/>
            <person name="Grigoriev I.V."/>
            <person name="Nagy L."/>
            <person name="Hibbett D."/>
            <person name="Henrissat B."/>
            <person name="Matheny P.B."/>
            <person name="Labbe J."/>
            <person name="Martin A.F."/>
        </authorList>
    </citation>
    <scope>NUCLEOTIDE SEQUENCE</scope>
    <source>
        <strain evidence="1">BPL698</strain>
    </source>
</reference>
<keyword evidence="1" id="KW-0808">Transferase</keyword>
<evidence type="ECO:0000313" key="1">
    <source>
        <dbReference type="EMBL" id="KAI9459738.1"/>
    </source>
</evidence>
<protein>
    <submittedName>
        <fullName evidence="1">Pyridoxal phosphate-dependent transferase</fullName>
    </submittedName>
</protein>
<sequence length="475" mass="51861">MPSKLLSNGPPAPEKRVPPSRPTAILHRTPSQPPIAVSGEGINVTLDDGRVLIDAIGGVAVACIGNGHRVVQKAIRDQADKLAYVYNLQLSNEPAEELARMLVDSGKGAFEYCGFFAGGSEAMEGAMKLARQYWFEKKQPQRKNFISRHLSYHGNTVTTLSLSGHPTRRVPFEEILHHDNFHKVSPAYAKRFQRPEESEEQYVERLCQELEDTFLTLGPDTVIGFVAETVVGTSTGALAAPKGYFKAIKSVCRKYSVLFILDEIMCGMGRMGTTHAWESFGDNEPPDIQTVAKGLGGGYASIGAVLVSKEVAEAIRDNNGFWKHGHTYQAHPLSCATAIAVQKVIAAENLLENGRQTGEYLAELLRERLQSPGALAEPFTFDVRGGGSFWAVEFDFTGPTGKTLNLKGKQFASVVTTRCMEHGLLVMGRSGGANIKGTEGDHIILAPAYNITKKEVERVVDLFVESVEEVLRESL</sequence>
<keyword evidence="2" id="KW-1185">Reference proteome</keyword>
<comment type="caution">
    <text evidence="1">The sequence shown here is derived from an EMBL/GenBank/DDBJ whole genome shotgun (WGS) entry which is preliminary data.</text>
</comment>
<dbReference type="EMBL" id="JAGFNK010000196">
    <property type="protein sequence ID" value="KAI9459738.1"/>
    <property type="molecule type" value="Genomic_DNA"/>
</dbReference>
<name>A0ACC0U2P9_9AGAM</name>
<accession>A0ACC0U2P9</accession>
<gene>
    <name evidence="1" type="ORF">F5148DRAFT_275609</name>
</gene>